<name>A0A1S3ZWH5_TOBAC</name>
<gene>
    <name evidence="1" type="primary">LOC107791225</name>
</gene>
<evidence type="ECO:0000313" key="1">
    <source>
        <dbReference type="RefSeq" id="XP_016468732.1"/>
    </source>
</evidence>
<dbReference type="PaxDb" id="4097-A0A1S3ZWH5"/>
<sequence length="97" mass="11268">MNRYYQFQNRVFRKQPLYLHDVGVRTAYILPSTDPMWEYTGDSAKSFIPRLMSTRVLEAIVPSVDQRSFSWRNERQFAISGGSATTQPAVNHTHRGM</sequence>
<organism evidence="1">
    <name type="scientific">Nicotiana tabacum</name>
    <name type="common">Common tobacco</name>
    <dbReference type="NCBI Taxonomy" id="4097"/>
    <lineage>
        <taxon>Eukaryota</taxon>
        <taxon>Viridiplantae</taxon>
        <taxon>Streptophyta</taxon>
        <taxon>Embryophyta</taxon>
        <taxon>Tracheophyta</taxon>
        <taxon>Spermatophyta</taxon>
        <taxon>Magnoliopsida</taxon>
        <taxon>eudicotyledons</taxon>
        <taxon>Gunneridae</taxon>
        <taxon>Pentapetalae</taxon>
        <taxon>asterids</taxon>
        <taxon>lamiids</taxon>
        <taxon>Solanales</taxon>
        <taxon>Solanaceae</taxon>
        <taxon>Nicotianoideae</taxon>
        <taxon>Nicotianeae</taxon>
        <taxon>Nicotiana</taxon>
    </lineage>
</organism>
<reference evidence="1" key="1">
    <citation type="submission" date="2025-08" db="UniProtKB">
        <authorList>
            <consortium name="RefSeq"/>
        </authorList>
    </citation>
    <scope>IDENTIFICATION</scope>
</reference>
<protein>
    <submittedName>
        <fullName evidence="1">Uncharacterized protein isoform X1</fullName>
    </submittedName>
</protein>
<dbReference type="RefSeq" id="XP_016468732.1">
    <property type="nucleotide sequence ID" value="XM_016613246.1"/>
</dbReference>
<proteinExistence type="predicted"/>
<dbReference type="KEGG" id="nta:107791225"/>
<dbReference type="AlphaFoldDB" id="A0A1S3ZWH5"/>
<accession>A0A1S3ZWH5</accession>